<dbReference type="Proteomes" id="UP000280434">
    <property type="component" value="Unassembled WGS sequence"/>
</dbReference>
<evidence type="ECO:0000256" key="1">
    <source>
        <dbReference type="ARBA" id="ARBA00009437"/>
    </source>
</evidence>
<dbReference type="OrthoDB" id="8885940at2"/>
<evidence type="ECO:0000313" key="7">
    <source>
        <dbReference type="Proteomes" id="UP000280434"/>
    </source>
</evidence>
<gene>
    <name evidence="6" type="ORF">D7S89_03665</name>
</gene>
<proteinExistence type="inferred from homology"/>
<sequence length="292" mass="31626">MNLIRYAENLSVFVAVARARSFSAVARQSGVAPSSVVRQIDTLEAELGTPLFLRSTRGLLLTDAGETLLPRAADILAALVDTRAEIAALGDEPQGLLRIACLPTFGRRHILPWLPALLAEHPRLQVEFDFTERLTDPVQERMDAVVRIGELQDSSLYATRIGTQRRGVYASPAYLTRRGCPAGLDQLAGHDVLDKCHSGAGWPAPPAHEGRVVLRCDDYEALRQAALGGLGLALLPSWVVSDALACGTLVKVFDDPFRTEEAIHVLRALPRASAKVGVFTEHLRAAMQLISA</sequence>
<keyword evidence="2" id="KW-0805">Transcription regulation</keyword>
<comment type="similarity">
    <text evidence="1">Belongs to the LysR transcriptional regulatory family.</text>
</comment>
<dbReference type="PANTHER" id="PTHR30537">
    <property type="entry name" value="HTH-TYPE TRANSCRIPTIONAL REGULATOR"/>
    <property type="match status" value="1"/>
</dbReference>
<evidence type="ECO:0000259" key="5">
    <source>
        <dbReference type="PROSITE" id="PS50931"/>
    </source>
</evidence>
<dbReference type="FunFam" id="1.10.10.10:FF:000001">
    <property type="entry name" value="LysR family transcriptional regulator"/>
    <property type="match status" value="1"/>
</dbReference>
<dbReference type="InterPro" id="IPR000847">
    <property type="entry name" value="LysR_HTH_N"/>
</dbReference>
<protein>
    <submittedName>
        <fullName evidence="6">LysR family transcriptional regulator</fullName>
    </submittedName>
</protein>
<evidence type="ECO:0000256" key="4">
    <source>
        <dbReference type="ARBA" id="ARBA00023163"/>
    </source>
</evidence>
<dbReference type="SUPFAM" id="SSF46785">
    <property type="entry name" value="Winged helix' DNA-binding domain"/>
    <property type="match status" value="1"/>
</dbReference>
<feature type="domain" description="HTH lysR-type" evidence="5">
    <location>
        <begin position="1"/>
        <end position="62"/>
    </location>
</feature>
<comment type="caution">
    <text evidence="6">The sequence shown here is derived from an EMBL/GenBank/DDBJ whole genome shotgun (WGS) entry which is preliminary data.</text>
</comment>
<organism evidence="6 7">
    <name type="scientific">Trinickia fusca</name>
    <dbReference type="NCBI Taxonomy" id="2419777"/>
    <lineage>
        <taxon>Bacteria</taxon>
        <taxon>Pseudomonadati</taxon>
        <taxon>Pseudomonadota</taxon>
        <taxon>Betaproteobacteria</taxon>
        <taxon>Burkholderiales</taxon>
        <taxon>Burkholderiaceae</taxon>
        <taxon>Trinickia</taxon>
    </lineage>
</organism>
<dbReference type="PANTHER" id="PTHR30537:SF5">
    <property type="entry name" value="HTH-TYPE TRANSCRIPTIONAL ACTIVATOR TTDR-RELATED"/>
    <property type="match status" value="1"/>
</dbReference>
<dbReference type="Pfam" id="PF00126">
    <property type="entry name" value="HTH_1"/>
    <property type="match status" value="1"/>
</dbReference>
<dbReference type="RefSeq" id="WP_121275651.1">
    <property type="nucleotide sequence ID" value="NZ_RBZV01000001.1"/>
</dbReference>
<dbReference type="Gene3D" id="1.10.10.10">
    <property type="entry name" value="Winged helix-like DNA-binding domain superfamily/Winged helix DNA-binding domain"/>
    <property type="match status" value="1"/>
</dbReference>
<keyword evidence="3" id="KW-0238">DNA-binding</keyword>
<reference evidence="6 7" key="1">
    <citation type="submission" date="2018-10" db="EMBL/GenBank/DDBJ databases">
        <title>Paraburkholderia sp. 7MK8-2, isolated from soil.</title>
        <authorList>
            <person name="Gao Z.-H."/>
            <person name="Qiu L.-H."/>
        </authorList>
    </citation>
    <scope>NUCLEOTIDE SEQUENCE [LARGE SCALE GENOMIC DNA]</scope>
    <source>
        <strain evidence="6 7">7MK8-2</strain>
    </source>
</reference>
<evidence type="ECO:0000256" key="2">
    <source>
        <dbReference type="ARBA" id="ARBA00023015"/>
    </source>
</evidence>
<name>A0A494XPP1_9BURK</name>
<dbReference type="CDD" id="cd08422">
    <property type="entry name" value="PBP2_CrgA_like"/>
    <property type="match status" value="1"/>
</dbReference>
<dbReference type="GO" id="GO:0043565">
    <property type="term" value="F:sequence-specific DNA binding"/>
    <property type="evidence" value="ECO:0007669"/>
    <property type="project" value="TreeGrafter"/>
</dbReference>
<dbReference type="InterPro" id="IPR058163">
    <property type="entry name" value="LysR-type_TF_proteobact-type"/>
</dbReference>
<dbReference type="GO" id="GO:0003700">
    <property type="term" value="F:DNA-binding transcription factor activity"/>
    <property type="evidence" value="ECO:0007669"/>
    <property type="project" value="InterPro"/>
</dbReference>
<dbReference type="AlphaFoldDB" id="A0A494XPP1"/>
<keyword evidence="7" id="KW-1185">Reference proteome</keyword>
<dbReference type="Pfam" id="PF03466">
    <property type="entry name" value="LysR_substrate"/>
    <property type="match status" value="1"/>
</dbReference>
<dbReference type="GO" id="GO:0006351">
    <property type="term" value="P:DNA-templated transcription"/>
    <property type="evidence" value="ECO:0007669"/>
    <property type="project" value="TreeGrafter"/>
</dbReference>
<dbReference type="SUPFAM" id="SSF53850">
    <property type="entry name" value="Periplasmic binding protein-like II"/>
    <property type="match status" value="1"/>
</dbReference>
<dbReference type="EMBL" id="RBZV01000001">
    <property type="protein sequence ID" value="RKP52610.1"/>
    <property type="molecule type" value="Genomic_DNA"/>
</dbReference>
<keyword evidence="4" id="KW-0804">Transcription</keyword>
<dbReference type="InterPro" id="IPR005119">
    <property type="entry name" value="LysR_subst-bd"/>
</dbReference>
<evidence type="ECO:0000313" key="6">
    <source>
        <dbReference type="EMBL" id="RKP52610.1"/>
    </source>
</evidence>
<evidence type="ECO:0000256" key="3">
    <source>
        <dbReference type="ARBA" id="ARBA00023125"/>
    </source>
</evidence>
<dbReference type="PROSITE" id="PS50931">
    <property type="entry name" value="HTH_LYSR"/>
    <property type="match status" value="1"/>
</dbReference>
<dbReference type="InterPro" id="IPR036388">
    <property type="entry name" value="WH-like_DNA-bd_sf"/>
</dbReference>
<accession>A0A494XPP1</accession>
<dbReference type="InterPro" id="IPR036390">
    <property type="entry name" value="WH_DNA-bd_sf"/>
</dbReference>
<dbReference type="Gene3D" id="3.40.190.290">
    <property type="match status" value="1"/>
</dbReference>